<evidence type="ECO:0000313" key="3">
    <source>
        <dbReference type="Proteomes" id="UP001223743"/>
    </source>
</evidence>
<dbReference type="EMBL" id="JAUSWJ010000001">
    <property type="protein sequence ID" value="MDQ0515591.1"/>
    <property type="molecule type" value="Genomic_DNA"/>
</dbReference>
<dbReference type="InterPro" id="IPR045599">
    <property type="entry name" value="DUF6456"/>
</dbReference>
<proteinExistence type="predicted"/>
<gene>
    <name evidence="2" type="ORF">QO015_001204</name>
</gene>
<keyword evidence="3" id="KW-1185">Reference proteome</keyword>
<evidence type="ECO:0000259" key="1">
    <source>
        <dbReference type="Pfam" id="PF20057"/>
    </source>
</evidence>
<name>A0ABU0M3P3_9HYPH</name>
<organism evidence="2 3">
    <name type="scientific">Kaistia geumhonensis</name>
    <dbReference type="NCBI Taxonomy" id="410839"/>
    <lineage>
        <taxon>Bacteria</taxon>
        <taxon>Pseudomonadati</taxon>
        <taxon>Pseudomonadota</taxon>
        <taxon>Alphaproteobacteria</taxon>
        <taxon>Hyphomicrobiales</taxon>
        <taxon>Kaistiaceae</taxon>
        <taxon>Kaistia</taxon>
    </lineage>
</organism>
<evidence type="ECO:0000313" key="2">
    <source>
        <dbReference type="EMBL" id="MDQ0515591.1"/>
    </source>
</evidence>
<dbReference type="RefSeq" id="WP_266280805.1">
    <property type="nucleotide sequence ID" value="NZ_JAPKNF010000001.1"/>
</dbReference>
<comment type="caution">
    <text evidence="2">The sequence shown here is derived from an EMBL/GenBank/DDBJ whole genome shotgun (WGS) entry which is preliminary data.</text>
</comment>
<dbReference type="Proteomes" id="UP001223743">
    <property type="component" value="Unassembled WGS sequence"/>
</dbReference>
<dbReference type="Pfam" id="PF20057">
    <property type="entry name" value="DUF6456"/>
    <property type="match status" value="1"/>
</dbReference>
<protein>
    <recommendedName>
        <fullName evidence="1">DUF6456 domain-containing protein</fullName>
    </recommendedName>
</protein>
<accession>A0ABU0M3P3</accession>
<reference evidence="2 3" key="1">
    <citation type="submission" date="2023-07" db="EMBL/GenBank/DDBJ databases">
        <title>Genomic Encyclopedia of Type Strains, Phase IV (KMG-IV): sequencing the most valuable type-strain genomes for metagenomic binning, comparative biology and taxonomic classification.</title>
        <authorList>
            <person name="Goeker M."/>
        </authorList>
    </citation>
    <scope>NUCLEOTIDE SEQUENCE [LARGE SCALE GENOMIC DNA]</scope>
    <source>
        <strain evidence="2 3">B1-1</strain>
    </source>
</reference>
<feature type="domain" description="DUF6456" evidence="1">
    <location>
        <begin position="108"/>
        <end position="244"/>
    </location>
</feature>
<sequence>MTMDADERRLAKRLSVAGAIVTISSDEATLVSGEPKAQRCRVAVSVAAVRGLLARGALEGAGDAGCYRLSPAGRLMLRRMLAGGDLAAQHQDRTTAVITMAGERRAVTVNRGESPLAWLRARKGRDGQPLIDAAAFDAGERLRTDFTRGQMMPSVTASWNPAASGARGSGHAGGVAELTDAALAARLRVGRAVECLGPELAGAVVDFCCFLKGIDQIESERGWPQRSAKLVIRLGLSALARHYGLAGEAVGRERRRIV</sequence>